<dbReference type="InterPro" id="IPR013034">
    <property type="entry name" value="DNA_topo_DNA_db_N_dom1"/>
</dbReference>
<dbReference type="AlphaFoldDB" id="A0A6A7G310"/>
<evidence type="ECO:0000313" key="10">
    <source>
        <dbReference type="EMBL" id="LAC25266.1"/>
    </source>
</evidence>
<proteinExistence type="evidence at transcript level"/>
<dbReference type="CDD" id="cd00660">
    <property type="entry name" value="Topoisomer_IB_N"/>
    <property type="match status" value="1"/>
</dbReference>
<dbReference type="PANTHER" id="PTHR10290:SF3">
    <property type="entry name" value="DNA TOPOISOMERASE 1"/>
    <property type="match status" value="1"/>
</dbReference>
<keyword evidence="4 6" id="KW-0238">DNA-binding</keyword>
<feature type="compositionally biased region" description="Low complexity" evidence="8">
    <location>
        <begin position="252"/>
        <end position="262"/>
    </location>
</feature>
<dbReference type="SUPFAM" id="SSF56349">
    <property type="entry name" value="DNA breaking-rejoining enzymes"/>
    <property type="match status" value="1"/>
</dbReference>
<comment type="catalytic activity">
    <reaction evidence="1 6 7">
        <text>ATP-independent breakage of single-stranded DNA, followed by passage and rejoining.</text>
        <dbReference type="EC" id="5.6.2.1"/>
    </reaction>
</comment>
<dbReference type="InterPro" id="IPR013030">
    <property type="entry name" value="DNA_topo_DNA_db_N_dom2"/>
</dbReference>
<dbReference type="PRINTS" id="PR00416">
    <property type="entry name" value="EUTPISMRASEI"/>
</dbReference>
<keyword evidence="3 6" id="KW-0799">Topoisomerase</keyword>
<accession>A0A6A7G310</accession>
<dbReference type="GO" id="GO:0007059">
    <property type="term" value="P:chromosome segregation"/>
    <property type="evidence" value="ECO:0007669"/>
    <property type="project" value="TreeGrafter"/>
</dbReference>
<dbReference type="InterPro" id="IPR008336">
    <property type="entry name" value="TopoI_DNA-bd_euk"/>
</dbReference>
<evidence type="ECO:0000256" key="1">
    <source>
        <dbReference type="ARBA" id="ARBA00000213"/>
    </source>
</evidence>
<dbReference type="Pfam" id="PF02919">
    <property type="entry name" value="Topoisom_I_N"/>
    <property type="match status" value="1"/>
</dbReference>
<evidence type="ECO:0000256" key="6">
    <source>
        <dbReference type="PROSITE-ProRule" id="PRU01382"/>
    </source>
</evidence>
<dbReference type="CDD" id="cd00659">
    <property type="entry name" value="Topo_IB_C"/>
    <property type="match status" value="1"/>
</dbReference>
<feature type="region of interest" description="Disordered" evidence="8">
    <location>
        <begin position="779"/>
        <end position="799"/>
    </location>
</feature>
<dbReference type="SUPFAM" id="SSF56741">
    <property type="entry name" value="Eukaryotic DNA topoisomerase I, N-terminal DNA-binding fragment"/>
    <property type="match status" value="1"/>
</dbReference>
<feature type="compositionally biased region" description="Acidic residues" evidence="8">
    <location>
        <begin position="41"/>
        <end position="51"/>
    </location>
</feature>
<dbReference type="GO" id="GO:0006260">
    <property type="term" value="P:DNA replication"/>
    <property type="evidence" value="ECO:0007669"/>
    <property type="project" value="TreeGrafter"/>
</dbReference>
<dbReference type="Gene3D" id="3.90.15.10">
    <property type="entry name" value="Topoisomerase I, Chain A, domain 3"/>
    <property type="match status" value="1"/>
</dbReference>
<protein>
    <recommendedName>
        <fullName evidence="7">DNA topoisomerase I</fullName>
        <ecNumber evidence="7">5.6.2.1</ecNumber>
    </recommendedName>
    <alternativeName>
        <fullName evidence="7">DNA topoisomerase 1</fullName>
    </alternativeName>
</protein>
<evidence type="ECO:0000259" key="9">
    <source>
        <dbReference type="SMART" id="SM00435"/>
    </source>
</evidence>
<evidence type="ECO:0000256" key="7">
    <source>
        <dbReference type="RuleBase" id="RU365101"/>
    </source>
</evidence>
<feature type="compositionally biased region" description="Basic and acidic residues" evidence="8">
    <location>
        <begin position="786"/>
        <end position="799"/>
    </location>
</feature>
<feature type="compositionally biased region" description="Low complexity" evidence="8">
    <location>
        <begin position="106"/>
        <end position="127"/>
    </location>
</feature>
<dbReference type="GO" id="GO:0005694">
    <property type="term" value="C:chromosome"/>
    <property type="evidence" value="ECO:0007669"/>
    <property type="project" value="InterPro"/>
</dbReference>
<dbReference type="Gene3D" id="2.170.11.10">
    <property type="entry name" value="DNA Topoisomerase I, domain 2"/>
    <property type="match status" value="1"/>
</dbReference>
<evidence type="ECO:0000256" key="3">
    <source>
        <dbReference type="ARBA" id="ARBA00023029"/>
    </source>
</evidence>
<feature type="compositionally biased region" description="Low complexity" evidence="8">
    <location>
        <begin position="135"/>
        <end position="146"/>
    </location>
</feature>
<evidence type="ECO:0000256" key="8">
    <source>
        <dbReference type="SAM" id="MobiDB-lite"/>
    </source>
</evidence>
<dbReference type="EC" id="5.6.2.1" evidence="7"/>
<dbReference type="InterPro" id="IPR001631">
    <property type="entry name" value="TopoI"/>
</dbReference>
<dbReference type="EMBL" id="IACT01006128">
    <property type="protein sequence ID" value="LAC25266.1"/>
    <property type="molecule type" value="mRNA"/>
</dbReference>
<evidence type="ECO:0000256" key="2">
    <source>
        <dbReference type="ARBA" id="ARBA00006645"/>
    </source>
</evidence>
<feature type="compositionally biased region" description="Low complexity" evidence="8">
    <location>
        <begin position="157"/>
        <end position="170"/>
    </location>
</feature>
<feature type="active site" description="O-(3'-phospho-DNA)-tyrosine intermediate" evidence="6">
    <location>
        <position position="838"/>
    </location>
</feature>
<dbReference type="Pfam" id="PF01028">
    <property type="entry name" value="Topoisom_I"/>
    <property type="match status" value="1"/>
</dbReference>
<dbReference type="Pfam" id="PF14370">
    <property type="entry name" value="Topo_C_assoc"/>
    <property type="match status" value="1"/>
</dbReference>
<feature type="region of interest" description="Disordered" evidence="8">
    <location>
        <begin position="1"/>
        <end position="297"/>
    </location>
</feature>
<feature type="domain" description="DNA topoisomerase I eukaryotic-type" evidence="9">
    <location>
        <begin position="468"/>
        <end position="852"/>
    </location>
</feature>
<reference evidence="10" key="1">
    <citation type="submission" date="2017-11" db="EMBL/GenBank/DDBJ databases">
        <title>The sensing device of the deep-sea amphipod.</title>
        <authorList>
            <person name="Kobayashi H."/>
            <person name="Nagahama T."/>
            <person name="Arai W."/>
            <person name="Sasagawa Y."/>
            <person name="Umeda M."/>
            <person name="Hayashi T."/>
            <person name="Nikaido I."/>
            <person name="Watanabe H."/>
            <person name="Oguri K."/>
            <person name="Kitazato H."/>
            <person name="Fujioka K."/>
            <person name="Kido Y."/>
            <person name="Takami H."/>
        </authorList>
    </citation>
    <scope>NUCLEOTIDE SEQUENCE</scope>
    <source>
        <tissue evidence="10">Whole body</tissue>
    </source>
</reference>
<sequence length="879" mass="100011">MSSSDSDSSGDDLPLAMFHNRPKPVAAPMTNGSSNHRMRDEDSDDSDSDDDVALRPPPRKPNNVIRHPASTSSASSSVPRQLMRKPTAQHHGSSQAPVRKPSLHPSQLRQLHQRPSSQQQQRQQASRPQPPQQRPPQRSSTQLQPQMNGSRKRRQRSPSSSSSSSSSSDSDAPLQRRQRPKETSAQSSIVMTNASGSKRSRMVIKRPEKPSKLRLTSLSMEEFVVDENFNSEESSDETSNSENQPLFPTTNRSMRSKSSAQSKKQRTANGSSRGRLTRTKPAKSRKEDCPVYSPDSYDVMKESVPLEPEEHDTNWWEQDALEGSKKWLTLKHNGVIFPPPYAPHGIKLLYKGQPVDLTPEQEEPATQFAVLKESEHVKNPVFRNNFFNDWKRILGKDHVIKTLEDIDFTPIFDWFQVEKVRKAEYRKRPEVKKRLKAEKAKELATFGYAIVDGVRQKIANYMVELPGLFRGRGKHPKTGKIKRRLVPEDVYLNIGENEKIPKCPINGHSWAGIMHHNTVTYIARYKDTVQNQPKLVFLHASSRFKGENDLKKYEIARELKKCIEPLRKRYASELSYSSESIRQRATAVWIIDRLAIRVGNEKDLNETADTVGVCTLRIEHIEFCGDDQIKLNFLGKDSMRYENTVTVEPVVYENLASFCKGKKPSQDIFHLLTTSGVNEYLSELMDGLTAKVFRTFNASSTLQLELAKVDGEVSVSKTESIDRKKYFYDEANRQVAILCNHQKTITSSADVQLEKSEEKLKGYRAKLAEQKLELQYLTGKKKRKASKSDESKPKRQRTAEQVKAAIQTLQTRIEKSLLQHKMKSSTMGIALGTSKINYMDPRITVAFCKRTELPIEKIFQRALLDKFPWAMGAPLDFTF</sequence>
<comment type="function">
    <text evidence="7">Releases the supercoiling and torsional tension of DNA introduced during the DNA replication and transcription by transiently cleaving and rejoining one strand of the DNA duplex. Introduces a single-strand break via transesterification at the specific target site 5'-[CT]CCTTp site in duplex DNA. The scissile phosphodiester is attacked by the catalytic tyrosine of the enzyme, resulting in the formation of a DNA-(3'-phosphotyrosyl)-enzyme intermediate and the expulsion of a 5'-OH DNA strand. The free DNA strand then undergoes passage around the unbroken strand thus removing DNA supercoils. Finally, in the religation step, the DNA 5'-OH attacks the covalent intermediate to expel the active-site tyrosine and restore the DNA phosphodiester backbone.</text>
</comment>
<evidence type="ECO:0000256" key="5">
    <source>
        <dbReference type="ARBA" id="ARBA00023235"/>
    </source>
</evidence>
<dbReference type="InterPro" id="IPR014711">
    <property type="entry name" value="TopoI_cat_a-hlx-sub_euk"/>
</dbReference>
<feature type="compositionally biased region" description="Polar residues" evidence="8">
    <location>
        <begin position="183"/>
        <end position="197"/>
    </location>
</feature>
<dbReference type="InterPro" id="IPR013500">
    <property type="entry name" value="TopoI_cat_euk"/>
</dbReference>
<name>A0A6A7G310_9CRUS</name>
<dbReference type="Gene3D" id="1.10.10.41">
    <property type="entry name" value="Yeast DNA topoisomerase - domain 1"/>
    <property type="match status" value="1"/>
</dbReference>
<dbReference type="InterPro" id="IPR025834">
    <property type="entry name" value="TopoI_C_dom"/>
</dbReference>
<dbReference type="InterPro" id="IPR011010">
    <property type="entry name" value="DNA_brk_join_enz"/>
</dbReference>
<dbReference type="InterPro" id="IPR036202">
    <property type="entry name" value="TopoI_DNA-bd_euk_N_sf"/>
</dbReference>
<comment type="similarity">
    <text evidence="2 6 7">Belongs to the type IB topoisomerase family.</text>
</comment>
<dbReference type="InterPro" id="IPR014727">
    <property type="entry name" value="TopoI_cat_a/b-sub_euk"/>
</dbReference>
<dbReference type="GO" id="GO:0006265">
    <property type="term" value="P:DNA topological change"/>
    <property type="evidence" value="ECO:0007669"/>
    <property type="project" value="UniProtKB-UniRule"/>
</dbReference>
<organism evidence="10">
    <name type="scientific">Hirondellea gigas</name>
    <dbReference type="NCBI Taxonomy" id="1518452"/>
    <lineage>
        <taxon>Eukaryota</taxon>
        <taxon>Metazoa</taxon>
        <taxon>Ecdysozoa</taxon>
        <taxon>Arthropoda</taxon>
        <taxon>Crustacea</taxon>
        <taxon>Multicrustacea</taxon>
        <taxon>Malacostraca</taxon>
        <taxon>Eumalacostraca</taxon>
        <taxon>Peracarida</taxon>
        <taxon>Amphipoda</taxon>
        <taxon>Amphilochidea</taxon>
        <taxon>Lysianassida</taxon>
        <taxon>Lysianassidira</taxon>
        <taxon>Lysianassoidea</taxon>
        <taxon>Lysianassidae</taxon>
        <taxon>Hirondellea</taxon>
    </lineage>
</organism>
<dbReference type="GO" id="GO:0005730">
    <property type="term" value="C:nucleolus"/>
    <property type="evidence" value="ECO:0007669"/>
    <property type="project" value="TreeGrafter"/>
</dbReference>
<dbReference type="PROSITE" id="PS52038">
    <property type="entry name" value="TOPO_IB_2"/>
    <property type="match status" value="1"/>
</dbReference>
<keyword evidence="5 6" id="KW-0413">Isomerase</keyword>
<evidence type="ECO:0000256" key="4">
    <source>
        <dbReference type="ARBA" id="ARBA00023125"/>
    </source>
</evidence>
<dbReference type="Gene3D" id="1.10.132.10">
    <property type="match status" value="1"/>
</dbReference>
<dbReference type="SMART" id="SM00435">
    <property type="entry name" value="TOPEUc"/>
    <property type="match status" value="1"/>
</dbReference>
<dbReference type="InterPro" id="IPR013499">
    <property type="entry name" value="TopoI_euk"/>
</dbReference>
<feature type="compositionally biased region" description="Acidic residues" evidence="8">
    <location>
        <begin position="223"/>
        <end position="236"/>
    </location>
</feature>
<dbReference type="PANTHER" id="PTHR10290">
    <property type="entry name" value="DNA TOPOISOMERASE I"/>
    <property type="match status" value="1"/>
</dbReference>
<dbReference type="GO" id="GO:0003917">
    <property type="term" value="F:DNA topoisomerase type I (single strand cut, ATP-independent) activity"/>
    <property type="evidence" value="ECO:0007669"/>
    <property type="project" value="UniProtKB-UniRule"/>
</dbReference>
<dbReference type="GO" id="GO:0003677">
    <property type="term" value="F:DNA binding"/>
    <property type="evidence" value="ECO:0007669"/>
    <property type="project" value="UniProtKB-UniRule"/>
</dbReference>
<dbReference type="InterPro" id="IPR051062">
    <property type="entry name" value="Topoisomerase_IB"/>
</dbReference>